<feature type="domain" description="Transglycosylase SLT" evidence="1">
    <location>
        <begin position="62"/>
        <end position="155"/>
    </location>
</feature>
<dbReference type="RefSeq" id="YP_010091722.1">
    <property type="nucleotide sequence ID" value="NC_055726.1"/>
</dbReference>
<protein>
    <recommendedName>
        <fullName evidence="1">Transglycosylase SLT domain-containing protein</fullName>
    </recommendedName>
</protein>
<dbReference type="EMBL" id="LT614807">
    <property type="protein sequence ID" value="SCN45800.1"/>
    <property type="molecule type" value="Genomic_DNA"/>
</dbReference>
<dbReference type="InterPro" id="IPR008258">
    <property type="entry name" value="Transglycosylase_SLT_dom_1"/>
</dbReference>
<sequence>MKKALCAALLLVSSLGFASEHTFSNVQLDNLQYAYSFGEQFQKNGKYKEHSKRYDNDGLGYIMAALVWQESSAGLRTTGKHGHHAYGIFQNYLPTLRERVKQAGWSMTDAEIIRMAKNRKHSAAWAYIELSYWLDRHNGDMRKAIASYNAGNKWKAGNKYASEVLAKANYLKSRKMLHYTVE</sequence>
<dbReference type="Proteomes" id="UP000279601">
    <property type="component" value="Segment"/>
</dbReference>
<organism evidence="2 3">
    <name type="scientific">Cronobacter phage Pet-CM3-4</name>
    <dbReference type="NCBI Taxonomy" id="1892569"/>
    <lineage>
        <taxon>Viruses</taxon>
        <taxon>Duplodnaviria</taxon>
        <taxon>Heunggongvirae</taxon>
        <taxon>Uroviricota</taxon>
        <taxon>Caudoviricetes</taxon>
        <taxon>Pantevenvirales</taxon>
        <taxon>Straboviridae</taxon>
        <taxon>Tevenvirinae</taxon>
        <taxon>Karamvirus</taxon>
        <taxon>Karamvirus petcm34</taxon>
    </lineage>
</organism>
<dbReference type="InterPro" id="IPR023346">
    <property type="entry name" value="Lysozyme-like_dom_sf"/>
</dbReference>
<dbReference type="Gene3D" id="1.10.530.10">
    <property type="match status" value="1"/>
</dbReference>
<dbReference type="GeneID" id="65109254"/>
<evidence type="ECO:0000259" key="1">
    <source>
        <dbReference type="Pfam" id="PF01464"/>
    </source>
</evidence>
<evidence type="ECO:0000313" key="2">
    <source>
        <dbReference type="EMBL" id="SCN45800.1"/>
    </source>
</evidence>
<accession>A0A1D3RKJ3</accession>
<dbReference type="Pfam" id="PF01464">
    <property type="entry name" value="SLT"/>
    <property type="match status" value="1"/>
</dbReference>
<dbReference type="SUPFAM" id="SSF53955">
    <property type="entry name" value="Lysozyme-like"/>
    <property type="match status" value="1"/>
</dbReference>
<evidence type="ECO:0000313" key="3">
    <source>
        <dbReference type="Proteomes" id="UP000279601"/>
    </source>
</evidence>
<dbReference type="KEGG" id="vg:65109254"/>
<reference evidence="3" key="1">
    <citation type="submission" date="2016-09" db="EMBL/GenBank/DDBJ databases">
        <authorList>
            <person name="Kajsik M."/>
        </authorList>
    </citation>
    <scope>NUCLEOTIDE SEQUENCE [LARGE SCALE GENOMIC DNA]</scope>
</reference>
<keyword evidence="3" id="KW-1185">Reference proteome</keyword>
<proteinExistence type="predicted"/>
<name>A0A1D3RKJ3_9CAUD</name>